<name>A0AAV4NEX4_CAEEX</name>
<dbReference type="EMBL" id="BPLR01020760">
    <property type="protein sequence ID" value="GIX82241.1"/>
    <property type="molecule type" value="Genomic_DNA"/>
</dbReference>
<reference evidence="1 2" key="1">
    <citation type="submission" date="2021-06" db="EMBL/GenBank/DDBJ databases">
        <title>Caerostris extrusa draft genome.</title>
        <authorList>
            <person name="Kono N."/>
            <person name="Arakawa K."/>
        </authorList>
    </citation>
    <scope>NUCLEOTIDE SEQUENCE [LARGE SCALE GENOMIC DNA]</scope>
</reference>
<protein>
    <submittedName>
        <fullName evidence="1">Uncharacterized protein</fullName>
    </submittedName>
</protein>
<keyword evidence="2" id="KW-1185">Reference proteome</keyword>
<gene>
    <name evidence="1" type="ORF">CEXT_681771</name>
</gene>
<accession>A0AAV4NEX4</accession>
<evidence type="ECO:0000313" key="1">
    <source>
        <dbReference type="EMBL" id="GIX82241.1"/>
    </source>
</evidence>
<organism evidence="1 2">
    <name type="scientific">Caerostris extrusa</name>
    <name type="common">Bark spider</name>
    <name type="synonym">Caerostris bankana</name>
    <dbReference type="NCBI Taxonomy" id="172846"/>
    <lineage>
        <taxon>Eukaryota</taxon>
        <taxon>Metazoa</taxon>
        <taxon>Ecdysozoa</taxon>
        <taxon>Arthropoda</taxon>
        <taxon>Chelicerata</taxon>
        <taxon>Arachnida</taxon>
        <taxon>Araneae</taxon>
        <taxon>Araneomorphae</taxon>
        <taxon>Entelegynae</taxon>
        <taxon>Araneoidea</taxon>
        <taxon>Araneidae</taxon>
        <taxon>Caerostris</taxon>
    </lineage>
</organism>
<proteinExistence type="predicted"/>
<evidence type="ECO:0000313" key="2">
    <source>
        <dbReference type="Proteomes" id="UP001054945"/>
    </source>
</evidence>
<dbReference type="AlphaFoldDB" id="A0AAV4NEX4"/>
<sequence>MTHMCTQFGLSISNTMMEVRGRILPPLLQYGGRQTKQQAIPNQVSGICGKQFHTGVEIRVWGYGLFCTTTHMSREML</sequence>
<comment type="caution">
    <text evidence="1">The sequence shown here is derived from an EMBL/GenBank/DDBJ whole genome shotgun (WGS) entry which is preliminary data.</text>
</comment>
<dbReference type="Proteomes" id="UP001054945">
    <property type="component" value="Unassembled WGS sequence"/>
</dbReference>